<proteinExistence type="predicted"/>
<dbReference type="Gene3D" id="3.60.21.70">
    <property type="entry name" value="PhoD-like phosphatase"/>
    <property type="match status" value="1"/>
</dbReference>
<dbReference type="SUPFAM" id="SSF56300">
    <property type="entry name" value="Metallo-dependent phosphatases"/>
    <property type="match status" value="1"/>
</dbReference>
<name>A0A4Y8VIT3_9PSED</name>
<reference evidence="2 3" key="1">
    <citation type="submission" date="2019-03" db="EMBL/GenBank/DDBJ databases">
        <title>Draft genome sequence of humic substances-degrading Pseudomonas kribbensis CHA-19 from forest soil.</title>
        <authorList>
            <person name="Kim D."/>
        </authorList>
    </citation>
    <scope>NUCLEOTIDE SEQUENCE [LARGE SCALE GENOMIC DNA]</scope>
    <source>
        <strain evidence="2 3">CHA-19</strain>
    </source>
</reference>
<sequence length="548" mass="62721">MALVDPRNNEYDVNKLGTASIVGHVSADSARIWIRVYKAGEWTLVWSEKALVGDLFTLDGKTIELFLKGQGCDPKNIMSYKFSEDSDLTNTSDIANLKPNTTYYYYLMSQKPASKSMWRRTEIGYQKVYSFTTMAQSMPDFSFGFYSCHDPFNANNSNGAWPLFLSRANNAKVRFVIGGGDQVYVDCQENKYFPDIWEWLQNNKDDLIAAFTKDGKLLTAGLDAYLLSLYRWYYRVYWNFPQMQEIFSKTPQYMIWDDHEIMDGWGSRTNKERLEILSRYFKKDDPDIDQQLIDSMWNAARTAYFEYGHSHNPPTNIVRSLLKTPEKCVWDYNFTKGTTPFYVLDLRGHHDVERAQNRLLGDDQVARFLGWLDTPPVKKSKIVFVVSSVPVVHWRSIVLTAGSLINSLKDDFMDEWDHPSNHVERNLLLEKIFAAFDAEGRTLVFLSGDVHCAAAFRLQHKIYRQANVYQITSSAISRMPAGQAVSAGIAKSGTLSGNDNVQFEHLFSHSEDKNFAIFHVKNSDSITVDLCWPGGTEGEAVIKTLELE</sequence>
<dbReference type="EMBL" id="SPDQ01000014">
    <property type="protein sequence ID" value="TFH80344.1"/>
    <property type="molecule type" value="Genomic_DNA"/>
</dbReference>
<dbReference type="PANTHER" id="PTHR37031">
    <property type="entry name" value="METALLOPHOSPHATASE BINDING DOMAIN PROTEIN"/>
    <property type="match status" value="1"/>
</dbReference>
<evidence type="ECO:0000313" key="2">
    <source>
        <dbReference type="EMBL" id="TFH80344.1"/>
    </source>
</evidence>
<accession>A0A4Y8VIT3</accession>
<comment type="caution">
    <text evidence="2">The sequence shown here is derived from an EMBL/GenBank/DDBJ whole genome shotgun (WGS) entry which is preliminary data.</text>
</comment>
<organism evidence="2 3">
    <name type="scientific">Pseudomonas kribbensis</name>
    <dbReference type="NCBI Taxonomy" id="1628086"/>
    <lineage>
        <taxon>Bacteria</taxon>
        <taxon>Pseudomonadati</taxon>
        <taxon>Pseudomonadota</taxon>
        <taxon>Gammaproteobacteria</taxon>
        <taxon>Pseudomonadales</taxon>
        <taxon>Pseudomonadaceae</taxon>
        <taxon>Pseudomonas</taxon>
    </lineage>
</organism>
<dbReference type="InterPro" id="IPR029052">
    <property type="entry name" value="Metallo-depent_PP-like"/>
</dbReference>
<dbReference type="CDD" id="cd07389">
    <property type="entry name" value="MPP_PhoD"/>
    <property type="match status" value="1"/>
</dbReference>
<dbReference type="InterPro" id="IPR018946">
    <property type="entry name" value="PhoD-like_MPP"/>
</dbReference>
<dbReference type="InterPro" id="IPR038607">
    <property type="entry name" value="PhoD-like_sf"/>
</dbReference>
<dbReference type="Pfam" id="PF09423">
    <property type="entry name" value="PhoD"/>
    <property type="match status" value="1"/>
</dbReference>
<dbReference type="Proteomes" id="UP000297555">
    <property type="component" value="Unassembled WGS sequence"/>
</dbReference>
<gene>
    <name evidence="2" type="ORF">E4J90_12825</name>
</gene>
<dbReference type="AlphaFoldDB" id="A0A4Y8VIT3"/>
<feature type="domain" description="PhoD-like phosphatase metallophosphatase" evidence="1">
    <location>
        <begin position="143"/>
        <end position="486"/>
    </location>
</feature>
<dbReference type="PANTHER" id="PTHR37031:SF2">
    <property type="entry name" value="PHOD-LIKE PHOSPHATASE METALLOPHOSPHATASE DOMAIN-CONTAINING PROTEIN"/>
    <property type="match status" value="1"/>
</dbReference>
<protein>
    <submittedName>
        <fullName evidence="2">Alkaline phosphatase family protein</fullName>
    </submittedName>
</protein>
<evidence type="ECO:0000259" key="1">
    <source>
        <dbReference type="Pfam" id="PF09423"/>
    </source>
</evidence>
<dbReference type="OrthoDB" id="9795624at2"/>
<dbReference type="RefSeq" id="WP_134826618.1">
    <property type="nucleotide sequence ID" value="NZ_SPDQ01000014.1"/>
</dbReference>
<evidence type="ECO:0000313" key="3">
    <source>
        <dbReference type="Proteomes" id="UP000297555"/>
    </source>
</evidence>